<protein>
    <submittedName>
        <fullName evidence="1">Uncharacterized protein</fullName>
    </submittedName>
</protein>
<evidence type="ECO:0000313" key="1">
    <source>
        <dbReference type="EMBL" id="CDW18838.1"/>
    </source>
</evidence>
<proteinExistence type="predicted"/>
<name>A0A0K2SYM3_LEPSM</name>
<dbReference type="AlphaFoldDB" id="A0A0K2SYM3"/>
<dbReference type="EMBL" id="HACA01001477">
    <property type="protein sequence ID" value="CDW18838.1"/>
    <property type="molecule type" value="Transcribed_RNA"/>
</dbReference>
<accession>A0A0K2SYM3</accession>
<feature type="non-terminal residue" evidence="1">
    <location>
        <position position="1"/>
    </location>
</feature>
<reference evidence="1" key="1">
    <citation type="submission" date="2014-05" db="EMBL/GenBank/DDBJ databases">
        <authorList>
            <person name="Chronopoulou M."/>
        </authorList>
    </citation>
    <scope>NUCLEOTIDE SEQUENCE</scope>
    <source>
        <tissue evidence="1">Whole organism</tissue>
    </source>
</reference>
<sequence>ANSAISPKTSRKSSALTVRTEDFSDGQEFIYLNWTLFSYVKFSFLERDRRKNSSIFILKKNKLLLSELFRILKQSQTLY</sequence>
<organism evidence="1">
    <name type="scientific">Lepeophtheirus salmonis</name>
    <name type="common">Salmon louse</name>
    <name type="synonym">Caligus salmonis</name>
    <dbReference type="NCBI Taxonomy" id="72036"/>
    <lineage>
        <taxon>Eukaryota</taxon>
        <taxon>Metazoa</taxon>
        <taxon>Ecdysozoa</taxon>
        <taxon>Arthropoda</taxon>
        <taxon>Crustacea</taxon>
        <taxon>Multicrustacea</taxon>
        <taxon>Hexanauplia</taxon>
        <taxon>Copepoda</taxon>
        <taxon>Siphonostomatoida</taxon>
        <taxon>Caligidae</taxon>
        <taxon>Lepeophtheirus</taxon>
    </lineage>
</organism>